<feature type="binding site" evidence="6">
    <location>
        <position position="97"/>
    </location>
    <ligand>
        <name>substrate</name>
    </ligand>
</feature>
<keyword evidence="3 6" id="KW-0547">Nucleotide-binding</keyword>
<dbReference type="Gene3D" id="3.30.420.40">
    <property type="match status" value="2"/>
</dbReference>
<sequence>MIVLVLNCGSSSIKYQLLDMVNIEDPEVKAIGVVERIGQEEGVLTHKPLIDGEYQKFRFTGNIPNHEAGISLIMESLVNEVHGVIGAVSEIQAVGHRVAHGGESFSESVLINDSVKEEISKLSDLAPLHNPAHISGIEAMEKLLLGVPQVAVFDTSFHQSMPPESFLYAIPYEYYTKHKLRRYGFHGTSHKYVAEKACEHLGLEMDKINIVTCHLGNGASIAAIKKGKSYDTSMGFTPVEGLIMGTRVGNLDVGALLFLMEKEGLDLQGANDLINRKSGMLGISGVSSDMRDIEDEAWNKNNKRAALALDMYYSRVKRYIGAFAAEMGGIDVIIFTGGVGENGPETREAVCAGFGYMGVAFDTDANDGVRGELKEISTPKSRVKVMVVPTNEEKVIAVDTVNVLKSVAVN</sequence>
<dbReference type="InterPro" id="IPR004372">
    <property type="entry name" value="Ac/propionate_kinase"/>
</dbReference>
<feature type="binding site" evidence="6">
    <location>
        <position position="392"/>
    </location>
    <ligand>
        <name>Mg(2+)</name>
        <dbReference type="ChEBI" id="CHEBI:18420"/>
    </ligand>
</feature>
<dbReference type="PROSITE" id="PS01076">
    <property type="entry name" value="ACETATE_KINASE_2"/>
    <property type="match status" value="1"/>
</dbReference>
<gene>
    <name evidence="6" type="primary">ackA</name>
    <name evidence="8" type="ORF">BC643_3266</name>
</gene>
<keyword evidence="6" id="KW-0460">Magnesium</keyword>
<comment type="pathway">
    <text evidence="6">Metabolic intermediate biosynthesis; acetyl-CoA biosynthesis; acetyl-CoA from acetate: step 1/2.</text>
</comment>
<dbReference type="SUPFAM" id="SSF53067">
    <property type="entry name" value="Actin-like ATPase domain"/>
    <property type="match status" value="2"/>
</dbReference>
<evidence type="ECO:0000256" key="6">
    <source>
        <dbReference type="HAMAP-Rule" id="MF_00020"/>
    </source>
</evidence>
<evidence type="ECO:0000256" key="2">
    <source>
        <dbReference type="ARBA" id="ARBA00022679"/>
    </source>
</evidence>
<dbReference type="HAMAP" id="MF_00020">
    <property type="entry name" value="Acetate_kinase"/>
    <property type="match status" value="1"/>
</dbReference>
<dbReference type="GO" id="GO:0006085">
    <property type="term" value="P:acetyl-CoA biosynthetic process"/>
    <property type="evidence" value="ECO:0007669"/>
    <property type="project" value="UniProtKB-UniRule"/>
</dbReference>
<feature type="site" description="Transition state stabilizer" evidence="6">
    <location>
        <position position="247"/>
    </location>
</feature>
<dbReference type="GO" id="GO:0008776">
    <property type="term" value="F:acetate kinase activity"/>
    <property type="evidence" value="ECO:0007669"/>
    <property type="project" value="UniProtKB-UniRule"/>
</dbReference>
<reference evidence="8 9" key="1">
    <citation type="submission" date="2018-09" db="EMBL/GenBank/DDBJ databases">
        <title>Genomic Encyclopedia of Archaeal and Bacterial Type Strains, Phase II (KMG-II): from individual species to whole genera.</title>
        <authorList>
            <person name="Goeker M."/>
        </authorList>
    </citation>
    <scope>NUCLEOTIDE SEQUENCE [LARGE SCALE GENOMIC DNA]</scope>
    <source>
        <strain evidence="8 9">DSM 27148</strain>
    </source>
</reference>
<evidence type="ECO:0000256" key="4">
    <source>
        <dbReference type="ARBA" id="ARBA00022777"/>
    </source>
</evidence>
<dbReference type="GO" id="GO:0000287">
    <property type="term" value="F:magnesium ion binding"/>
    <property type="evidence" value="ECO:0007669"/>
    <property type="project" value="UniProtKB-UniRule"/>
</dbReference>
<dbReference type="PIRSF" id="PIRSF000722">
    <property type="entry name" value="Acetate_prop_kin"/>
    <property type="match status" value="1"/>
</dbReference>
<dbReference type="UniPathway" id="UPA00340">
    <property type="reaction ID" value="UER00458"/>
</dbReference>
<dbReference type="EC" id="2.7.2.1" evidence="6"/>
<evidence type="ECO:0000256" key="3">
    <source>
        <dbReference type="ARBA" id="ARBA00022741"/>
    </source>
</evidence>
<comment type="caution">
    <text evidence="8">The sequence shown here is derived from an EMBL/GenBank/DDBJ whole genome shotgun (WGS) entry which is preliminary data.</text>
</comment>
<dbReference type="Pfam" id="PF00871">
    <property type="entry name" value="Acetate_kinase"/>
    <property type="match status" value="1"/>
</dbReference>
<protein>
    <recommendedName>
        <fullName evidence="6">Acetate kinase</fullName>
        <ecNumber evidence="6">2.7.2.1</ecNumber>
    </recommendedName>
    <alternativeName>
        <fullName evidence="6">Acetokinase</fullName>
    </alternativeName>
</protein>
<feature type="binding site" evidence="6">
    <location>
        <begin position="289"/>
        <end position="291"/>
    </location>
    <ligand>
        <name>ATP</name>
        <dbReference type="ChEBI" id="CHEBI:30616"/>
    </ligand>
</feature>
<feature type="binding site" evidence="6">
    <location>
        <position position="7"/>
    </location>
    <ligand>
        <name>Mg(2+)</name>
        <dbReference type="ChEBI" id="CHEBI:18420"/>
    </ligand>
</feature>
<evidence type="ECO:0000313" key="8">
    <source>
        <dbReference type="EMBL" id="RKD92889.1"/>
    </source>
</evidence>
<dbReference type="AlphaFoldDB" id="A0A419WBR3"/>
<keyword evidence="9" id="KW-1185">Reference proteome</keyword>
<keyword evidence="5 6" id="KW-0067">ATP-binding</keyword>
<keyword evidence="6" id="KW-0963">Cytoplasm</keyword>
<dbReference type="EMBL" id="RAPN01000001">
    <property type="protein sequence ID" value="RKD92889.1"/>
    <property type="molecule type" value="Genomic_DNA"/>
</dbReference>
<dbReference type="InterPro" id="IPR043129">
    <property type="entry name" value="ATPase_NBD"/>
</dbReference>
<comment type="subcellular location">
    <subcellularLocation>
        <location evidence="6">Cytoplasm</location>
    </subcellularLocation>
</comment>
<accession>A0A419WBR3</accession>
<keyword evidence="6" id="KW-0479">Metal-binding</keyword>
<dbReference type="RefSeq" id="WP_120274055.1">
    <property type="nucleotide sequence ID" value="NZ_RAPN01000001.1"/>
</dbReference>
<comment type="cofactor">
    <cofactor evidence="6">
        <name>Mg(2+)</name>
        <dbReference type="ChEBI" id="CHEBI:18420"/>
    </cofactor>
    <cofactor evidence="6">
        <name>Mn(2+)</name>
        <dbReference type="ChEBI" id="CHEBI:29035"/>
    </cofactor>
    <text evidence="6">Mg(2+). Can also accept Mn(2+).</text>
</comment>
<comment type="similarity">
    <text evidence="1 6 7">Belongs to the acetokinase family.</text>
</comment>
<comment type="function">
    <text evidence="6">Catalyzes the formation of acetyl phosphate from acetate and ATP. Can also catalyze the reverse reaction.</text>
</comment>
<organism evidence="8 9">
    <name type="scientific">Mangrovibacterium diazotrophicum</name>
    <dbReference type="NCBI Taxonomy" id="1261403"/>
    <lineage>
        <taxon>Bacteria</taxon>
        <taxon>Pseudomonadati</taxon>
        <taxon>Bacteroidota</taxon>
        <taxon>Bacteroidia</taxon>
        <taxon>Marinilabiliales</taxon>
        <taxon>Prolixibacteraceae</taxon>
        <taxon>Mangrovibacterium</taxon>
    </lineage>
</organism>
<dbReference type="OrthoDB" id="9802453at2"/>
<dbReference type="PANTHER" id="PTHR21060">
    <property type="entry name" value="ACETATE KINASE"/>
    <property type="match status" value="1"/>
</dbReference>
<evidence type="ECO:0000256" key="7">
    <source>
        <dbReference type="RuleBase" id="RU003835"/>
    </source>
</evidence>
<dbReference type="CDD" id="cd24010">
    <property type="entry name" value="ASKHA_NBD_AcK_PK"/>
    <property type="match status" value="1"/>
</dbReference>
<keyword evidence="4 6" id="KW-0418">Kinase</keyword>
<comment type="subunit">
    <text evidence="6">Homodimer.</text>
</comment>
<evidence type="ECO:0000256" key="1">
    <source>
        <dbReference type="ARBA" id="ARBA00008748"/>
    </source>
</evidence>
<feature type="binding site" evidence="6">
    <location>
        <begin position="338"/>
        <end position="342"/>
    </location>
    <ligand>
        <name>ATP</name>
        <dbReference type="ChEBI" id="CHEBI:30616"/>
    </ligand>
</feature>
<name>A0A419WBR3_9BACT</name>
<dbReference type="GO" id="GO:0006083">
    <property type="term" value="P:acetate metabolic process"/>
    <property type="evidence" value="ECO:0007669"/>
    <property type="project" value="TreeGrafter"/>
</dbReference>
<dbReference type="PRINTS" id="PR00471">
    <property type="entry name" value="ACETATEKNASE"/>
</dbReference>
<feature type="active site" description="Proton donor/acceptor" evidence="6">
    <location>
        <position position="154"/>
    </location>
</feature>
<dbReference type="NCBIfam" id="TIGR00016">
    <property type="entry name" value="ackA"/>
    <property type="match status" value="1"/>
</dbReference>
<feature type="site" description="Transition state stabilizer" evidence="6">
    <location>
        <position position="186"/>
    </location>
</feature>
<dbReference type="GO" id="GO:0005737">
    <property type="term" value="C:cytoplasm"/>
    <property type="evidence" value="ECO:0007669"/>
    <property type="project" value="UniProtKB-SubCell"/>
</dbReference>
<dbReference type="GO" id="GO:0005524">
    <property type="term" value="F:ATP binding"/>
    <property type="evidence" value="ECO:0007669"/>
    <property type="project" value="UniProtKB-KW"/>
</dbReference>
<dbReference type="PANTHER" id="PTHR21060:SF15">
    <property type="entry name" value="ACETATE KINASE-RELATED"/>
    <property type="match status" value="1"/>
</dbReference>
<comment type="catalytic activity">
    <reaction evidence="6">
        <text>acetate + ATP = acetyl phosphate + ADP</text>
        <dbReference type="Rhea" id="RHEA:11352"/>
        <dbReference type="ChEBI" id="CHEBI:22191"/>
        <dbReference type="ChEBI" id="CHEBI:30089"/>
        <dbReference type="ChEBI" id="CHEBI:30616"/>
        <dbReference type="ChEBI" id="CHEBI:456216"/>
        <dbReference type="EC" id="2.7.2.1"/>
    </reaction>
</comment>
<keyword evidence="2 6" id="KW-0808">Transferase</keyword>
<dbReference type="InterPro" id="IPR023865">
    <property type="entry name" value="Aliphatic_acid_kinase_CS"/>
</dbReference>
<proteinExistence type="inferred from homology"/>
<dbReference type="Proteomes" id="UP000283387">
    <property type="component" value="Unassembled WGS sequence"/>
</dbReference>
<feature type="binding site" evidence="6">
    <location>
        <position position="14"/>
    </location>
    <ligand>
        <name>ATP</name>
        <dbReference type="ChEBI" id="CHEBI:30616"/>
    </ligand>
</feature>
<evidence type="ECO:0000313" key="9">
    <source>
        <dbReference type="Proteomes" id="UP000283387"/>
    </source>
</evidence>
<dbReference type="InterPro" id="IPR000890">
    <property type="entry name" value="Aliphatic_acid_kin_short-chain"/>
</dbReference>
<dbReference type="PROSITE" id="PS01075">
    <property type="entry name" value="ACETATE_KINASE_1"/>
    <property type="match status" value="1"/>
</dbReference>
<feature type="binding site" evidence="6">
    <location>
        <begin position="214"/>
        <end position="218"/>
    </location>
    <ligand>
        <name>ATP</name>
        <dbReference type="ChEBI" id="CHEBI:30616"/>
    </ligand>
</feature>
<evidence type="ECO:0000256" key="5">
    <source>
        <dbReference type="ARBA" id="ARBA00022840"/>
    </source>
</evidence>